<proteinExistence type="inferred from homology"/>
<feature type="transmembrane region" description="Helical" evidence="8">
    <location>
        <begin position="94"/>
        <end position="118"/>
    </location>
</feature>
<feature type="transmembrane region" description="Helical" evidence="8">
    <location>
        <begin position="52"/>
        <end position="74"/>
    </location>
</feature>
<dbReference type="SUPFAM" id="SSF81338">
    <property type="entry name" value="Aquaporin-like"/>
    <property type="match status" value="1"/>
</dbReference>
<dbReference type="GO" id="GO:0016020">
    <property type="term" value="C:membrane"/>
    <property type="evidence" value="ECO:0007669"/>
    <property type="project" value="UniProtKB-SubCell"/>
</dbReference>
<keyword evidence="2" id="KW-0813">Transport</keyword>
<dbReference type="CDD" id="cd00333">
    <property type="entry name" value="MIP"/>
    <property type="match status" value="1"/>
</dbReference>
<dbReference type="PROSITE" id="PS51721">
    <property type="entry name" value="G_CP"/>
    <property type="match status" value="1"/>
</dbReference>
<dbReference type="InterPro" id="IPR044229">
    <property type="entry name" value="NOA1"/>
</dbReference>
<comment type="caution">
    <text evidence="10">The sequence shown here is derived from an EMBL/GenBank/DDBJ whole genome shotgun (WGS) entry which is preliminary data.</text>
</comment>
<evidence type="ECO:0000256" key="2">
    <source>
        <dbReference type="ARBA" id="ARBA00022448"/>
    </source>
</evidence>
<dbReference type="InterPro" id="IPR006073">
    <property type="entry name" value="GTP-bd"/>
</dbReference>
<reference evidence="11" key="1">
    <citation type="submission" date="2024-07" db="EMBL/GenBank/DDBJ databases">
        <title>Two chromosome-level genome assemblies of Korean endemic species Abeliophyllum distichum and Forsythia ovata (Oleaceae).</title>
        <authorList>
            <person name="Jang H."/>
        </authorList>
    </citation>
    <scope>NUCLEOTIDE SEQUENCE [LARGE SCALE GENOMIC DNA]</scope>
</reference>
<accession>A0ABD1VU15</accession>
<name>A0ABD1VU15_9LAMI</name>
<keyword evidence="5 8" id="KW-1133">Transmembrane helix</keyword>
<evidence type="ECO:0000313" key="11">
    <source>
        <dbReference type="Proteomes" id="UP001604336"/>
    </source>
</evidence>
<feature type="transmembrane region" description="Helical" evidence="8">
    <location>
        <begin position="20"/>
        <end position="40"/>
    </location>
</feature>
<evidence type="ECO:0000256" key="7">
    <source>
        <dbReference type="ARBA" id="ARBA00038477"/>
    </source>
</evidence>
<evidence type="ECO:0000256" key="5">
    <source>
        <dbReference type="ARBA" id="ARBA00022989"/>
    </source>
</evidence>
<gene>
    <name evidence="10" type="ORF">Adt_01041</name>
</gene>
<dbReference type="CDD" id="cd01855">
    <property type="entry name" value="YqeH"/>
    <property type="match status" value="1"/>
</dbReference>
<dbReference type="FunFam" id="1.20.1080.10:FF:000017">
    <property type="entry name" value="Probable aquaporin TIP5-1"/>
    <property type="match status" value="1"/>
</dbReference>
<dbReference type="PROSITE" id="PS00221">
    <property type="entry name" value="MIP"/>
    <property type="match status" value="1"/>
</dbReference>
<dbReference type="Proteomes" id="UP001604336">
    <property type="component" value="Unassembled WGS sequence"/>
</dbReference>
<dbReference type="Pfam" id="PF01926">
    <property type="entry name" value="MMR_HSR1"/>
    <property type="match status" value="1"/>
</dbReference>
<dbReference type="InterPro" id="IPR030378">
    <property type="entry name" value="G_CP_dom"/>
</dbReference>
<protein>
    <submittedName>
        <fullName evidence="10">NO-associated protein 1</fullName>
    </submittedName>
</protein>
<evidence type="ECO:0000256" key="8">
    <source>
        <dbReference type="SAM" id="Phobius"/>
    </source>
</evidence>
<dbReference type="Gene3D" id="3.40.50.300">
    <property type="entry name" value="P-loop containing nucleotide triphosphate hydrolases"/>
    <property type="match status" value="1"/>
</dbReference>
<dbReference type="EMBL" id="JBFOLK010000001">
    <property type="protein sequence ID" value="KAL2540063.1"/>
    <property type="molecule type" value="Genomic_DNA"/>
</dbReference>
<evidence type="ECO:0000256" key="3">
    <source>
        <dbReference type="ARBA" id="ARBA00022692"/>
    </source>
</evidence>
<dbReference type="SUPFAM" id="SSF52540">
    <property type="entry name" value="P-loop containing nucleoside triphosphate hydrolases"/>
    <property type="match status" value="1"/>
</dbReference>
<dbReference type="PRINTS" id="PR00783">
    <property type="entry name" value="MINTRINSICP"/>
</dbReference>
<dbReference type="Gene3D" id="1.20.1080.10">
    <property type="entry name" value="Glycerol uptake facilitator protein"/>
    <property type="match status" value="1"/>
</dbReference>
<evidence type="ECO:0000256" key="6">
    <source>
        <dbReference type="ARBA" id="ARBA00023136"/>
    </source>
</evidence>
<evidence type="ECO:0000256" key="1">
    <source>
        <dbReference type="ARBA" id="ARBA00004141"/>
    </source>
</evidence>
<keyword evidence="4" id="KW-0677">Repeat</keyword>
<feature type="transmembrane region" description="Helical" evidence="8">
    <location>
        <begin position="165"/>
        <end position="185"/>
    </location>
</feature>
<dbReference type="InterPro" id="IPR022357">
    <property type="entry name" value="MIP_CS"/>
</dbReference>
<keyword evidence="11" id="KW-1185">Reference proteome</keyword>
<dbReference type="PANTHER" id="PTHR47569">
    <property type="entry name" value="NO-ASSOCIATED PROTEIN 1, CHLOROPLASTIC/MITOCHONDRIAL"/>
    <property type="match status" value="1"/>
</dbReference>
<evidence type="ECO:0000259" key="9">
    <source>
        <dbReference type="PROSITE" id="PS51721"/>
    </source>
</evidence>
<keyword evidence="6 8" id="KW-0472">Membrane</keyword>
<feature type="domain" description="CP-type G" evidence="9">
    <location>
        <begin position="377"/>
        <end position="553"/>
    </location>
</feature>
<dbReference type="AlphaFoldDB" id="A0ABD1VU15"/>
<dbReference type="Pfam" id="PF00230">
    <property type="entry name" value="MIP"/>
    <property type="match status" value="1"/>
</dbReference>
<organism evidence="10 11">
    <name type="scientific">Abeliophyllum distichum</name>
    <dbReference type="NCBI Taxonomy" id="126358"/>
    <lineage>
        <taxon>Eukaryota</taxon>
        <taxon>Viridiplantae</taxon>
        <taxon>Streptophyta</taxon>
        <taxon>Embryophyta</taxon>
        <taxon>Tracheophyta</taxon>
        <taxon>Spermatophyta</taxon>
        <taxon>Magnoliopsida</taxon>
        <taxon>eudicotyledons</taxon>
        <taxon>Gunneridae</taxon>
        <taxon>Pentapetalae</taxon>
        <taxon>asterids</taxon>
        <taxon>lamiids</taxon>
        <taxon>Lamiales</taxon>
        <taxon>Oleaceae</taxon>
        <taxon>Forsythieae</taxon>
        <taxon>Abeliophyllum</taxon>
    </lineage>
</organism>
<dbReference type="InterPro" id="IPR027417">
    <property type="entry name" value="P-loop_NTPase"/>
</dbReference>
<feature type="transmembrane region" description="Helical" evidence="8">
    <location>
        <begin position="139"/>
        <end position="159"/>
    </location>
</feature>
<dbReference type="InterPro" id="IPR023271">
    <property type="entry name" value="Aquaporin-like"/>
</dbReference>
<dbReference type="InterPro" id="IPR000425">
    <property type="entry name" value="MIP"/>
</dbReference>
<comment type="similarity">
    <text evidence="7">Belongs to the MIP/aquaporin (TC 1.A.8) family. TIP (TC 1.A.8.10) subfamily.</text>
</comment>
<sequence length="679" mass="72324">MASLKSRLEHSVTPIALRSYLAEFISTFLFVFAAVGATMSSRKMMPDAASDSSSLVAISIANVFALSVAVYISANISGGHVNPAVTFGMAVGGHISIPMAIFYSISQMFGSVMACLLLRSTTAGQHVPTHAIAHEMTGFGAAVLEGVMTFALVYTVYVASNLRPVSAGAIGPLAIGLIAGANVLASGPFTGGAMNPAYAFGSAIIGGSFKNQAVYWVGPLIGAAIAGILHDNVVFPAPVPDSFRGSAHGFYAPESDGAGPAAPTRGDIFLERHISLEASTTVLSENKETNKKKKNKEKGFKVSSYIIHSCYGCGAPLQTSECDAPGYVDPETYNLKKKHRQLRTVLCGRCRLLSHGHMITAVGGNGGYSGGKQFVTAEELREKLSHLRHEKALIVKLVDIVDFNGSFLARVRDLAGANPIILVVTKVDLLPKGTDLNCVGDWVVEATMKKRLNVLSVHLTSSKSLVGIAGVVSEIQKEKKGRDVYILGSANVGKSAFINAVLKMMSYKDPVAAAARKYKPIQSAVPGTTLGPIQIDAFLSGGKLYDTPGVHLHHRQAAVIHSEDLPALAPQSRIRGRSFPNPQIPLDKLTADRLKSNGLNGLSIFWGGLVRVDVMKVLPETLLTFYGPKSLQIHIVPTEEADEFYQLCGLSHSSNIKWCGMDKESPPTTHQYQKGKGKL</sequence>
<evidence type="ECO:0000313" key="10">
    <source>
        <dbReference type="EMBL" id="KAL2540063.1"/>
    </source>
</evidence>
<comment type="subcellular location">
    <subcellularLocation>
        <location evidence="1">Membrane</location>
        <topology evidence="1">Multi-pass membrane protein</topology>
    </subcellularLocation>
</comment>
<dbReference type="PANTHER" id="PTHR47569:SF2">
    <property type="entry name" value="NO-ASSOCIATED PROTEIN 1, CHLOROPLASTIC_MITOCHONDRIAL"/>
    <property type="match status" value="1"/>
</dbReference>
<keyword evidence="3 8" id="KW-0812">Transmembrane</keyword>
<evidence type="ECO:0000256" key="4">
    <source>
        <dbReference type="ARBA" id="ARBA00022737"/>
    </source>
</evidence>